<reference evidence="13" key="2">
    <citation type="submission" date="2020-11" db="EMBL/GenBank/DDBJ databases">
        <authorList>
            <person name="McCartney M.A."/>
            <person name="Auch B."/>
            <person name="Kono T."/>
            <person name="Mallez S."/>
            <person name="Becker A."/>
            <person name="Gohl D.M."/>
            <person name="Silverstein K.A.T."/>
            <person name="Koren S."/>
            <person name="Bechman K.B."/>
            <person name="Herman A."/>
            <person name="Abrahante J.E."/>
            <person name="Garbe J."/>
        </authorList>
    </citation>
    <scope>NUCLEOTIDE SEQUENCE</scope>
    <source>
        <strain evidence="13">Duluth1</strain>
        <tissue evidence="13">Whole animal</tissue>
    </source>
</reference>
<organism evidence="13 14">
    <name type="scientific">Dreissena polymorpha</name>
    <name type="common">Zebra mussel</name>
    <name type="synonym">Mytilus polymorpha</name>
    <dbReference type="NCBI Taxonomy" id="45954"/>
    <lineage>
        <taxon>Eukaryota</taxon>
        <taxon>Metazoa</taxon>
        <taxon>Spiralia</taxon>
        <taxon>Lophotrochozoa</taxon>
        <taxon>Mollusca</taxon>
        <taxon>Bivalvia</taxon>
        <taxon>Autobranchia</taxon>
        <taxon>Heteroconchia</taxon>
        <taxon>Euheterodonta</taxon>
        <taxon>Imparidentia</taxon>
        <taxon>Neoheterodontei</taxon>
        <taxon>Myida</taxon>
        <taxon>Dreissenoidea</taxon>
        <taxon>Dreissenidae</taxon>
        <taxon>Dreissena</taxon>
    </lineage>
</organism>
<evidence type="ECO:0000313" key="14">
    <source>
        <dbReference type="Proteomes" id="UP000828390"/>
    </source>
</evidence>
<evidence type="ECO:0000256" key="3">
    <source>
        <dbReference type="ARBA" id="ARBA00022692"/>
    </source>
</evidence>
<keyword evidence="5" id="KW-0297">G-protein coupled receptor</keyword>
<evidence type="ECO:0000256" key="8">
    <source>
        <dbReference type="ARBA" id="ARBA00023180"/>
    </source>
</evidence>
<dbReference type="Proteomes" id="UP000828390">
    <property type="component" value="Unassembled WGS sequence"/>
</dbReference>
<feature type="domain" description="G-protein coupled receptors family 1 profile" evidence="12">
    <location>
        <begin position="1"/>
        <end position="245"/>
    </location>
</feature>
<feature type="transmembrane region" description="Helical" evidence="11">
    <location>
        <begin position="20"/>
        <end position="40"/>
    </location>
</feature>
<evidence type="ECO:0000256" key="1">
    <source>
        <dbReference type="ARBA" id="ARBA00004651"/>
    </source>
</evidence>
<name>A0A9D4I5G0_DREPO</name>
<dbReference type="InterPro" id="IPR017452">
    <property type="entry name" value="GPCR_Rhodpsn_7TM"/>
</dbReference>
<comment type="subcellular location">
    <subcellularLocation>
        <location evidence="1">Cell membrane</location>
        <topology evidence="1">Multi-pass membrane protein</topology>
    </subcellularLocation>
</comment>
<keyword evidence="4 11" id="KW-1133">Transmembrane helix</keyword>
<keyword evidence="3 11" id="KW-0812">Transmembrane</keyword>
<comment type="caution">
    <text evidence="13">The sequence shown here is derived from an EMBL/GenBank/DDBJ whole genome shotgun (WGS) entry which is preliminary data.</text>
</comment>
<dbReference type="InterPro" id="IPR000276">
    <property type="entry name" value="GPCR_Rhodpsn"/>
</dbReference>
<dbReference type="PANTHER" id="PTHR24246">
    <property type="entry name" value="OLFACTORY RECEPTOR AND ADENOSINE RECEPTOR"/>
    <property type="match status" value="1"/>
</dbReference>
<gene>
    <name evidence="13" type="ORF">DPMN_185324</name>
</gene>
<dbReference type="PANTHER" id="PTHR24246:SF27">
    <property type="entry name" value="ADENOSINE RECEPTOR, ISOFORM A"/>
    <property type="match status" value="1"/>
</dbReference>
<dbReference type="EMBL" id="JAIWYP010000010">
    <property type="protein sequence ID" value="KAH3750791.1"/>
    <property type="molecule type" value="Genomic_DNA"/>
</dbReference>
<sequence>MNVLLVFLILKDKQLRDTTFVGIACLAVSDSLFLLLRILVPMETSVSFITCAKRHRIITTPYYTMRSSAWFAANAHVAFLAVIRFIILVYPLKSNVYLSPRRITVVSCSLWAVGIILIVTVALLIEYKYIQARSRDFVFILWTFVYIMPVIVTTVLHITKVYLVNKRTYEFASETHRKNVNRMSQMVIVVICLAVLLPIPRFVLKINDGLAAEHKISMSRSVKNHFEGISDLLFLINHSINPVIYGFLCPRLRKVFVSVCCQHRKQKMSQRSKAANPPSGSTTSTENGACGVNMRTCSATSPKDSKNELNGLDNKAFSGLENGTGSLAPVFTIQRDPRTSSSSLDTVISSYSSDGVSVV</sequence>
<evidence type="ECO:0000256" key="9">
    <source>
        <dbReference type="ARBA" id="ARBA00023224"/>
    </source>
</evidence>
<dbReference type="GO" id="GO:0005886">
    <property type="term" value="C:plasma membrane"/>
    <property type="evidence" value="ECO:0007669"/>
    <property type="project" value="UniProtKB-SubCell"/>
</dbReference>
<feature type="transmembrane region" description="Helical" evidence="11">
    <location>
        <begin position="103"/>
        <end position="125"/>
    </location>
</feature>
<evidence type="ECO:0000256" key="6">
    <source>
        <dbReference type="ARBA" id="ARBA00023136"/>
    </source>
</evidence>
<feature type="region of interest" description="Disordered" evidence="10">
    <location>
        <begin position="337"/>
        <end position="359"/>
    </location>
</feature>
<keyword evidence="8" id="KW-0325">Glycoprotein</keyword>
<evidence type="ECO:0000256" key="10">
    <source>
        <dbReference type="SAM" id="MobiDB-lite"/>
    </source>
</evidence>
<evidence type="ECO:0000256" key="7">
    <source>
        <dbReference type="ARBA" id="ARBA00023170"/>
    </source>
</evidence>
<feature type="transmembrane region" description="Helical" evidence="11">
    <location>
        <begin position="137"/>
        <end position="163"/>
    </location>
</feature>
<evidence type="ECO:0000256" key="2">
    <source>
        <dbReference type="ARBA" id="ARBA00022475"/>
    </source>
</evidence>
<feature type="compositionally biased region" description="Polar residues" evidence="10">
    <location>
        <begin position="271"/>
        <end position="287"/>
    </location>
</feature>
<keyword evidence="2" id="KW-1003">Cell membrane</keyword>
<accession>A0A9D4I5G0</accession>
<evidence type="ECO:0000313" key="13">
    <source>
        <dbReference type="EMBL" id="KAH3750791.1"/>
    </source>
</evidence>
<feature type="region of interest" description="Disordered" evidence="10">
    <location>
        <begin position="268"/>
        <end position="287"/>
    </location>
</feature>
<evidence type="ECO:0000259" key="12">
    <source>
        <dbReference type="PROSITE" id="PS50262"/>
    </source>
</evidence>
<evidence type="ECO:0000256" key="4">
    <source>
        <dbReference type="ARBA" id="ARBA00022989"/>
    </source>
</evidence>
<dbReference type="GO" id="GO:0004930">
    <property type="term" value="F:G protein-coupled receptor activity"/>
    <property type="evidence" value="ECO:0007669"/>
    <property type="project" value="UniProtKB-KW"/>
</dbReference>
<keyword evidence="6 11" id="KW-0472">Membrane</keyword>
<evidence type="ECO:0000256" key="11">
    <source>
        <dbReference type="SAM" id="Phobius"/>
    </source>
</evidence>
<dbReference type="AlphaFoldDB" id="A0A9D4I5G0"/>
<dbReference type="CDD" id="cd00637">
    <property type="entry name" value="7tm_classA_rhodopsin-like"/>
    <property type="match status" value="1"/>
</dbReference>
<reference evidence="13" key="1">
    <citation type="journal article" date="2019" name="bioRxiv">
        <title>The Genome of the Zebra Mussel, Dreissena polymorpha: A Resource for Invasive Species Research.</title>
        <authorList>
            <person name="McCartney M.A."/>
            <person name="Auch B."/>
            <person name="Kono T."/>
            <person name="Mallez S."/>
            <person name="Zhang Y."/>
            <person name="Obille A."/>
            <person name="Becker A."/>
            <person name="Abrahante J.E."/>
            <person name="Garbe J."/>
            <person name="Badalamenti J.P."/>
            <person name="Herman A."/>
            <person name="Mangelson H."/>
            <person name="Liachko I."/>
            <person name="Sullivan S."/>
            <person name="Sone E.D."/>
            <person name="Koren S."/>
            <person name="Silverstein K.A.T."/>
            <person name="Beckman K.B."/>
            <person name="Gohl D.M."/>
        </authorList>
    </citation>
    <scope>NUCLEOTIDE SEQUENCE</scope>
    <source>
        <strain evidence="13">Duluth1</strain>
        <tissue evidence="13">Whole animal</tissue>
    </source>
</reference>
<proteinExistence type="predicted"/>
<keyword evidence="14" id="KW-1185">Reference proteome</keyword>
<dbReference type="PROSITE" id="PS50262">
    <property type="entry name" value="G_PROTEIN_RECEP_F1_2"/>
    <property type="match status" value="1"/>
</dbReference>
<evidence type="ECO:0000256" key="5">
    <source>
        <dbReference type="ARBA" id="ARBA00023040"/>
    </source>
</evidence>
<protein>
    <recommendedName>
        <fullName evidence="12">G-protein coupled receptors family 1 profile domain-containing protein</fullName>
    </recommendedName>
</protein>
<dbReference type="Pfam" id="PF00001">
    <property type="entry name" value="7tm_1"/>
    <property type="match status" value="1"/>
</dbReference>
<dbReference type="SUPFAM" id="SSF81321">
    <property type="entry name" value="Family A G protein-coupled receptor-like"/>
    <property type="match status" value="1"/>
</dbReference>
<feature type="transmembrane region" description="Helical" evidence="11">
    <location>
        <begin position="69"/>
        <end position="91"/>
    </location>
</feature>
<feature type="transmembrane region" description="Helical" evidence="11">
    <location>
        <begin position="183"/>
        <end position="204"/>
    </location>
</feature>
<feature type="compositionally biased region" description="Low complexity" evidence="10">
    <location>
        <begin position="340"/>
        <end position="353"/>
    </location>
</feature>
<dbReference type="Gene3D" id="1.20.1070.10">
    <property type="entry name" value="Rhodopsin 7-helix transmembrane proteins"/>
    <property type="match status" value="1"/>
</dbReference>
<keyword evidence="7" id="KW-0675">Receptor</keyword>
<keyword evidence="9" id="KW-0807">Transducer</keyword>